<sequence length="109" mass="12272">MKERTSIREHVLDMMMHFNIAETNASLNKIEFTLTTLLNELQRFENLTIDKGKEVEENFATTEKELMRGSSSKTKVGPSQIKKKGKGKTSKNSKGKKVNVTIATRTGIV</sequence>
<evidence type="ECO:0000256" key="1">
    <source>
        <dbReference type="SAM" id="MobiDB-lite"/>
    </source>
</evidence>
<name>A0A5D3DZQ5_CUCMM</name>
<dbReference type="Proteomes" id="UP000321947">
    <property type="component" value="Unassembled WGS sequence"/>
</dbReference>
<accession>A0A5D3DZQ5</accession>
<gene>
    <name evidence="2" type="ORF">E5676_scaffold120G00970</name>
</gene>
<organism evidence="2 3">
    <name type="scientific">Cucumis melo var. makuwa</name>
    <name type="common">Oriental melon</name>
    <dbReference type="NCBI Taxonomy" id="1194695"/>
    <lineage>
        <taxon>Eukaryota</taxon>
        <taxon>Viridiplantae</taxon>
        <taxon>Streptophyta</taxon>
        <taxon>Embryophyta</taxon>
        <taxon>Tracheophyta</taxon>
        <taxon>Spermatophyta</taxon>
        <taxon>Magnoliopsida</taxon>
        <taxon>eudicotyledons</taxon>
        <taxon>Gunneridae</taxon>
        <taxon>Pentapetalae</taxon>
        <taxon>rosids</taxon>
        <taxon>fabids</taxon>
        <taxon>Cucurbitales</taxon>
        <taxon>Cucurbitaceae</taxon>
        <taxon>Benincaseae</taxon>
        <taxon>Cucumis</taxon>
    </lineage>
</organism>
<feature type="compositionally biased region" description="Basic residues" evidence="1">
    <location>
        <begin position="81"/>
        <end position="97"/>
    </location>
</feature>
<reference evidence="2 3" key="1">
    <citation type="submission" date="2019-08" db="EMBL/GenBank/DDBJ databases">
        <title>Draft genome sequences of two oriental melons (Cucumis melo L. var makuwa).</title>
        <authorList>
            <person name="Kwon S.-Y."/>
        </authorList>
    </citation>
    <scope>NUCLEOTIDE SEQUENCE [LARGE SCALE GENOMIC DNA]</scope>
    <source>
        <strain evidence="3">cv. Chang Bougi</strain>
        <tissue evidence="2">Leaf</tissue>
    </source>
</reference>
<dbReference type="EMBL" id="SSTD01001877">
    <property type="protein sequence ID" value="TYK28994.1"/>
    <property type="molecule type" value="Genomic_DNA"/>
</dbReference>
<proteinExistence type="predicted"/>
<dbReference type="AlphaFoldDB" id="A0A5D3DZQ5"/>
<evidence type="ECO:0000313" key="2">
    <source>
        <dbReference type="EMBL" id="TYK28994.1"/>
    </source>
</evidence>
<feature type="region of interest" description="Disordered" evidence="1">
    <location>
        <begin position="65"/>
        <end position="99"/>
    </location>
</feature>
<protein>
    <submittedName>
        <fullName evidence="2">Gag/pol protein</fullName>
    </submittedName>
</protein>
<comment type="caution">
    <text evidence="2">The sequence shown here is derived from an EMBL/GenBank/DDBJ whole genome shotgun (WGS) entry which is preliminary data.</text>
</comment>
<evidence type="ECO:0000313" key="3">
    <source>
        <dbReference type="Proteomes" id="UP000321947"/>
    </source>
</evidence>